<dbReference type="Pfam" id="PF10561">
    <property type="entry name" value="C2orf69"/>
    <property type="match status" value="2"/>
</dbReference>
<reference evidence="1" key="1">
    <citation type="submission" date="2022-03" db="EMBL/GenBank/DDBJ databases">
        <authorList>
            <person name="Martin C."/>
        </authorList>
    </citation>
    <scope>NUCLEOTIDE SEQUENCE</scope>
</reference>
<keyword evidence="2" id="KW-1185">Reference proteome</keyword>
<organism evidence="1 2">
    <name type="scientific">Owenia fusiformis</name>
    <name type="common">Polychaete worm</name>
    <dbReference type="NCBI Taxonomy" id="6347"/>
    <lineage>
        <taxon>Eukaryota</taxon>
        <taxon>Metazoa</taxon>
        <taxon>Spiralia</taxon>
        <taxon>Lophotrochozoa</taxon>
        <taxon>Annelida</taxon>
        <taxon>Polychaeta</taxon>
        <taxon>Sedentaria</taxon>
        <taxon>Canalipalpata</taxon>
        <taxon>Sabellida</taxon>
        <taxon>Oweniida</taxon>
        <taxon>Oweniidae</taxon>
        <taxon>Owenia</taxon>
    </lineage>
</organism>
<dbReference type="EMBL" id="CAIIXF020000007">
    <property type="protein sequence ID" value="CAH1790377.1"/>
    <property type="molecule type" value="Genomic_DNA"/>
</dbReference>
<name>A0A8J1UX81_OWEFU</name>
<dbReference type="OrthoDB" id="419333at2759"/>
<evidence type="ECO:0000313" key="1">
    <source>
        <dbReference type="EMBL" id="CAH1790377.1"/>
    </source>
</evidence>
<gene>
    <name evidence="1" type="ORF">OFUS_LOCUS15590</name>
</gene>
<dbReference type="PANTHER" id="PTHR31296:SF1">
    <property type="entry name" value="MITOCHONDRIAL PROTEIN C2ORF69"/>
    <property type="match status" value="1"/>
</dbReference>
<accession>A0A8J1UX81</accession>
<dbReference type="PANTHER" id="PTHR31296">
    <property type="entry name" value="UPF0565 PROTEIN C2ORF69"/>
    <property type="match status" value="1"/>
</dbReference>
<dbReference type="InterPro" id="IPR018881">
    <property type="entry name" value="C2orf69_mit"/>
</dbReference>
<comment type="caution">
    <text evidence="1">The sequence shown here is derived from an EMBL/GenBank/DDBJ whole genome shotgun (WGS) entry which is preliminary data.</text>
</comment>
<proteinExistence type="predicted"/>
<dbReference type="Proteomes" id="UP000749559">
    <property type="component" value="Unassembled WGS sequence"/>
</dbReference>
<dbReference type="AlphaFoldDB" id="A0A8J1UX81"/>
<protein>
    <submittedName>
        <fullName evidence="1">Uncharacterized protein</fullName>
    </submittedName>
</protein>
<evidence type="ECO:0000313" key="2">
    <source>
        <dbReference type="Proteomes" id="UP000749559"/>
    </source>
</evidence>
<sequence length="309" mass="35542">MKYFHKINLRHSREITLRQLGNMAKTPIRLKDIGGCNGKNDVIFIHSATATKNVIYFGGDIQNYPEEMPKRGEIKSYREWNLENTATLLHKHFEDSNIFIVKPSRMHLRTFSVFENFVPSNDFGSPDHIADYGGLKHLICLIMNCFKELKERITTGKSSAIGNGSEENKNKSCLKEKELLPLVLTGFSKGCVVLNQFLYELELAKLNPSFSDFVKQIESMYWLDGGHSGGSNTWINDDKVLRSLKDTEIKIHVHVTPYQVKDMNRPWIGQEKKKFVSKLKRLGITVTDTLHFDDEEVSLDNHFRVLESF</sequence>
<dbReference type="GO" id="GO:0005739">
    <property type="term" value="C:mitochondrion"/>
    <property type="evidence" value="ECO:0007669"/>
    <property type="project" value="TreeGrafter"/>
</dbReference>